<evidence type="ECO:0000313" key="3">
    <source>
        <dbReference type="EMBL" id="ARF13594.1"/>
    </source>
</evidence>
<dbReference type="Pfam" id="PF08378">
    <property type="entry name" value="NERD"/>
    <property type="match status" value="1"/>
</dbReference>
<dbReference type="PROSITE" id="PS50965">
    <property type="entry name" value="NERD"/>
    <property type="match status" value="1"/>
</dbReference>
<evidence type="ECO:0000259" key="2">
    <source>
        <dbReference type="PROSITE" id="PS50965"/>
    </source>
</evidence>
<feature type="domain" description="NERD" evidence="2">
    <location>
        <begin position="38"/>
        <end position="154"/>
    </location>
</feature>
<dbReference type="InterPro" id="IPR011528">
    <property type="entry name" value="NERD"/>
</dbReference>
<dbReference type="Proteomes" id="UP000192486">
    <property type="component" value="Chromosome"/>
</dbReference>
<reference evidence="3 4" key="1">
    <citation type="submission" date="2016-04" db="EMBL/GenBank/DDBJ databases">
        <title>Comparative Genomics and Epigenetics of Sporosarcina ureae.</title>
        <authorList>
            <person name="Oliver A.S."/>
            <person name="Cooper K.K."/>
        </authorList>
    </citation>
    <scope>NUCLEOTIDE SEQUENCE [LARGE SCALE GENOMIC DNA]</scope>
    <source>
        <strain evidence="3 4">S204</strain>
    </source>
</reference>
<accession>A0ABM6JU13</accession>
<organism evidence="3 4">
    <name type="scientific">Sporosarcina ureae</name>
    <dbReference type="NCBI Taxonomy" id="1571"/>
    <lineage>
        <taxon>Bacteria</taxon>
        <taxon>Bacillati</taxon>
        <taxon>Bacillota</taxon>
        <taxon>Bacilli</taxon>
        <taxon>Bacillales</taxon>
        <taxon>Caryophanaceae</taxon>
        <taxon>Sporosarcina</taxon>
    </lineage>
</organism>
<keyword evidence="4" id="KW-1185">Reference proteome</keyword>
<feature type="transmembrane region" description="Helical" evidence="1">
    <location>
        <begin position="16"/>
        <end position="34"/>
    </location>
</feature>
<sequence>MELFFATLLYILKLKAFWFLVAMVVLTTVVQLQLPKWRGAVGERTIRKQLEKLGEEYRAYHDLYVEDAQYGLTQIDHVVVSKYGLHVIETKHYKGWIFGSENQKYWTQVIYKNKQKFYNPIRQNYGHIEALKSRLNLPNLPARSIIAFSNEVELKFKEPFRSAEVVHYRGLVKAIQQDDRLRLTDNQVNGIISNLDQLVDLPKEEKRKIKKTHLQQVRMKYSATPGKKVK</sequence>
<keyword evidence="1" id="KW-1133">Transmembrane helix</keyword>
<gene>
    <name evidence="3" type="ORF">SporoS204_05115</name>
</gene>
<evidence type="ECO:0000313" key="4">
    <source>
        <dbReference type="Proteomes" id="UP000192486"/>
    </source>
</evidence>
<dbReference type="EMBL" id="CP015108">
    <property type="protein sequence ID" value="ARF13594.1"/>
    <property type="molecule type" value="Genomic_DNA"/>
</dbReference>
<name>A0ABM6JU13_SPOUR</name>
<keyword evidence="1" id="KW-0472">Membrane</keyword>
<evidence type="ECO:0000256" key="1">
    <source>
        <dbReference type="SAM" id="Phobius"/>
    </source>
</evidence>
<keyword evidence="1" id="KW-0812">Transmembrane</keyword>
<proteinExistence type="predicted"/>
<protein>
    <recommendedName>
        <fullName evidence="2">NERD domain-containing protein</fullName>
    </recommendedName>
</protein>